<dbReference type="PANTHER" id="PTHR11236">
    <property type="entry name" value="AMINOBENZOATE/ANTHRANILATE SYNTHASE"/>
    <property type="match status" value="1"/>
</dbReference>
<organism evidence="18 19">
    <name type="scientific">Corticicoccus populi</name>
    <dbReference type="NCBI Taxonomy" id="1812821"/>
    <lineage>
        <taxon>Bacteria</taxon>
        <taxon>Bacillati</taxon>
        <taxon>Bacillota</taxon>
        <taxon>Bacilli</taxon>
        <taxon>Bacillales</taxon>
        <taxon>Staphylococcaceae</taxon>
        <taxon>Corticicoccus</taxon>
    </lineage>
</organism>
<keyword evidence="12 15" id="KW-0456">Lyase</keyword>
<comment type="caution">
    <text evidence="18">The sequence shown here is derived from an EMBL/GenBank/DDBJ whole genome shotgun (WGS) entry which is preliminary data.</text>
</comment>
<comment type="similarity">
    <text evidence="3 15">Belongs to the anthranilate synthase component I family.</text>
</comment>
<feature type="domain" description="Chorismate-utilising enzyme C-terminal" evidence="16">
    <location>
        <begin position="222"/>
        <end position="474"/>
    </location>
</feature>
<comment type="cofactor">
    <cofactor evidence="1 15">
        <name>Mg(2+)</name>
        <dbReference type="ChEBI" id="CHEBI:18420"/>
    </cofactor>
</comment>
<dbReference type="InterPro" id="IPR019999">
    <property type="entry name" value="Anth_synth_I-like"/>
</dbReference>
<evidence type="ECO:0000256" key="3">
    <source>
        <dbReference type="ARBA" id="ARBA00009562"/>
    </source>
</evidence>
<dbReference type="InterPro" id="IPR015890">
    <property type="entry name" value="Chorismate_C"/>
</dbReference>
<dbReference type="Gene3D" id="3.60.120.10">
    <property type="entry name" value="Anthranilate synthase"/>
    <property type="match status" value="1"/>
</dbReference>
<comment type="subunit">
    <text evidence="4 15">Heterotetramer consisting of two non-identical subunits: a beta subunit (TrpG) and a large alpha subunit (TrpE).</text>
</comment>
<evidence type="ECO:0000256" key="11">
    <source>
        <dbReference type="ARBA" id="ARBA00023141"/>
    </source>
</evidence>
<keyword evidence="11 15" id="KW-0057">Aromatic amino acid biosynthesis</keyword>
<comment type="pathway">
    <text evidence="2 15">Amino-acid biosynthesis; L-tryptophan biosynthesis; L-tryptophan from chorismate: step 1/5.</text>
</comment>
<dbReference type="InterPro" id="IPR005801">
    <property type="entry name" value="ADC_synthase"/>
</dbReference>
<evidence type="ECO:0000256" key="1">
    <source>
        <dbReference type="ARBA" id="ARBA00001946"/>
    </source>
</evidence>
<keyword evidence="8 15" id="KW-0479">Metal-binding</keyword>
<dbReference type="GO" id="GO:0004049">
    <property type="term" value="F:anthranilate synthase activity"/>
    <property type="evidence" value="ECO:0007669"/>
    <property type="project" value="UniProtKB-EC"/>
</dbReference>
<name>A0ABW5WUN1_9STAP</name>
<feature type="domain" description="Anthranilate synthase component I N-terminal" evidence="17">
    <location>
        <begin position="26"/>
        <end position="160"/>
    </location>
</feature>
<evidence type="ECO:0000256" key="13">
    <source>
        <dbReference type="ARBA" id="ARBA00025634"/>
    </source>
</evidence>
<dbReference type="Pfam" id="PF00425">
    <property type="entry name" value="Chorismate_bind"/>
    <property type="match status" value="1"/>
</dbReference>
<keyword evidence="7 15" id="KW-0028">Amino-acid biosynthesis</keyword>
<dbReference type="EC" id="4.1.3.27" evidence="5 15"/>
<gene>
    <name evidence="15 18" type="primary">trpE</name>
    <name evidence="18" type="ORF">ACFSX4_08465</name>
</gene>
<evidence type="ECO:0000256" key="2">
    <source>
        <dbReference type="ARBA" id="ARBA00004873"/>
    </source>
</evidence>
<evidence type="ECO:0000259" key="16">
    <source>
        <dbReference type="Pfam" id="PF00425"/>
    </source>
</evidence>
<sequence>MSTFKKFQERAETYKTVPVVDTFFTDILTPIHIFNALKDEASYILESNDPTSEWSNYSFIGLNPMYEMKEIDHSFTVTDTRSDTSVSYSSLSEAFSETMQQIDAFTDDIPLPFKGGAVGYISYEAVSDFAPVEPRSSAGGKYHFIFCSTLIAYNHRTKETSVISYADTSSDTPLQEVYETHSNHINDVKEKLQYAVSLRDLMLSPDAGENQPIDVSSNYTHDAFIRDVKKIKDYIYQGDVFQAVLSQRFEVETTCSGFELYRILRNINPSPYMFYLTLDDKTLIGSSPERQLEVNNGRLEIHPIAGTRPRGATPEEDEAFAADLINDEKELAEHRMLVDLARNDIGRVAEYGSVDVTRYMTIGRFAKVMHIVSVVNGQIRDNVTPIDAFVSAFPAGTLSGAPKVRAMQILREFEPTARGVYGGAVLYVGFDGNMDSCITIRTMTLSGSTIHIQAGAGVVADSEPEAEFQETVNKASALIKTVQIAESVFGKAGESNDTDD</sequence>
<evidence type="ECO:0000313" key="19">
    <source>
        <dbReference type="Proteomes" id="UP001597519"/>
    </source>
</evidence>
<evidence type="ECO:0000256" key="15">
    <source>
        <dbReference type="RuleBase" id="RU364045"/>
    </source>
</evidence>
<dbReference type="InterPro" id="IPR005256">
    <property type="entry name" value="Anth_synth_I_PabB"/>
</dbReference>
<dbReference type="InterPro" id="IPR006805">
    <property type="entry name" value="Anth_synth_I_N"/>
</dbReference>
<evidence type="ECO:0000256" key="8">
    <source>
        <dbReference type="ARBA" id="ARBA00022723"/>
    </source>
</evidence>
<keyword evidence="9 15" id="KW-0822">Tryptophan biosynthesis</keyword>
<dbReference type="PRINTS" id="PR00095">
    <property type="entry name" value="ANTSNTHASEI"/>
</dbReference>
<keyword evidence="19" id="KW-1185">Reference proteome</keyword>
<dbReference type="PANTHER" id="PTHR11236:SF48">
    <property type="entry name" value="ISOCHORISMATE SYNTHASE MENF"/>
    <property type="match status" value="1"/>
</dbReference>
<evidence type="ECO:0000256" key="4">
    <source>
        <dbReference type="ARBA" id="ARBA00011575"/>
    </source>
</evidence>
<dbReference type="Proteomes" id="UP001597519">
    <property type="component" value="Unassembled WGS sequence"/>
</dbReference>
<evidence type="ECO:0000256" key="6">
    <source>
        <dbReference type="ARBA" id="ARBA00020653"/>
    </source>
</evidence>
<evidence type="ECO:0000256" key="5">
    <source>
        <dbReference type="ARBA" id="ARBA00012266"/>
    </source>
</evidence>
<keyword evidence="10 15" id="KW-0460">Magnesium</keyword>
<dbReference type="EMBL" id="JBHUOQ010000003">
    <property type="protein sequence ID" value="MFD2830491.1"/>
    <property type="molecule type" value="Genomic_DNA"/>
</dbReference>
<dbReference type="NCBIfam" id="TIGR00564">
    <property type="entry name" value="trpE_most"/>
    <property type="match status" value="1"/>
</dbReference>
<comment type="function">
    <text evidence="13 15">Part of a heterotetrameric complex that catalyzes the two-step biosynthesis of anthranilate, an intermediate in the biosynthesis of L-tryptophan. In the first step, the glutamine-binding beta subunit (TrpG) of anthranilate synthase (AS) provides the glutamine amidotransferase activity which generates ammonia as a substrate that, along with chorismate, is used in the second step, catalyzed by the large alpha subunit of AS (TrpE) to produce anthranilate. In the absence of TrpG, TrpE can synthesize anthranilate directly from chorismate and high concentrations of ammonia.</text>
</comment>
<evidence type="ECO:0000259" key="17">
    <source>
        <dbReference type="Pfam" id="PF04715"/>
    </source>
</evidence>
<evidence type="ECO:0000313" key="18">
    <source>
        <dbReference type="EMBL" id="MFD2830491.1"/>
    </source>
</evidence>
<dbReference type="SUPFAM" id="SSF56322">
    <property type="entry name" value="ADC synthase"/>
    <property type="match status" value="1"/>
</dbReference>
<accession>A0ABW5WUN1</accession>
<comment type="catalytic activity">
    <reaction evidence="14 15">
        <text>chorismate + L-glutamine = anthranilate + pyruvate + L-glutamate + H(+)</text>
        <dbReference type="Rhea" id="RHEA:21732"/>
        <dbReference type="ChEBI" id="CHEBI:15361"/>
        <dbReference type="ChEBI" id="CHEBI:15378"/>
        <dbReference type="ChEBI" id="CHEBI:16567"/>
        <dbReference type="ChEBI" id="CHEBI:29748"/>
        <dbReference type="ChEBI" id="CHEBI:29985"/>
        <dbReference type="ChEBI" id="CHEBI:58359"/>
        <dbReference type="EC" id="4.1.3.27"/>
    </reaction>
</comment>
<evidence type="ECO:0000256" key="7">
    <source>
        <dbReference type="ARBA" id="ARBA00022605"/>
    </source>
</evidence>
<evidence type="ECO:0000256" key="10">
    <source>
        <dbReference type="ARBA" id="ARBA00022842"/>
    </source>
</evidence>
<evidence type="ECO:0000256" key="14">
    <source>
        <dbReference type="ARBA" id="ARBA00047683"/>
    </source>
</evidence>
<proteinExistence type="inferred from homology"/>
<protein>
    <recommendedName>
        <fullName evidence="6 15">Anthranilate synthase component 1</fullName>
        <ecNumber evidence="5 15">4.1.3.27</ecNumber>
    </recommendedName>
</protein>
<dbReference type="RefSeq" id="WP_377773576.1">
    <property type="nucleotide sequence ID" value="NZ_JBHUOQ010000003.1"/>
</dbReference>
<evidence type="ECO:0000256" key="12">
    <source>
        <dbReference type="ARBA" id="ARBA00023239"/>
    </source>
</evidence>
<dbReference type="Pfam" id="PF04715">
    <property type="entry name" value="Anth_synt_I_N"/>
    <property type="match status" value="1"/>
</dbReference>
<reference evidence="19" key="1">
    <citation type="journal article" date="2019" name="Int. J. Syst. Evol. Microbiol.">
        <title>The Global Catalogue of Microorganisms (GCM) 10K type strain sequencing project: providing services to taxonomists for standard genome sequencing and annotation.</title>
        <authorList>
            <consortium name="The Broad Institute Genomics Platform"/>
            <consortium name="The Broad Institute Genome Sequencing Center for Infectious Disease"/>
            <person name="Wu L."/>
            <person name="Ma J."/>
        </authorList>
    </citation>
    <scope>NUCLEOTIDE SEQUENCE [LARGE SCALE GENOMIC DNA]</scope>
    <source>
        <strain evidence="19">KCTC 33575</strain>
    </source>
</reference>
<evidence type="ECO:0000256" key="9">
    <source>
        <dbReference type="ARBA" id="ARBA00022822"/>
    </source>
</evidence>